<name>U4KEB6_9VIBR</name>
<evidence type="ECO:0000256" key="2">
    <source>
        <dbReference type="SAM" id="Phobius"/>
    </source>
</evidence>
<keyword evidence="2" id="KW-1133">Transmembrane helix</keyword>
<keyword evidence="2" id="KW-0472">Membrane</keyword>
<evidence type="ECO:0000256" key="1">
    <source>
        <dbReference type="SAM" id="MobiDB-lite"/>
    </source>
</evidence>
<keyword evidence="2" id="KW-0812">Transmembrane</keyword>
<dbReference type="PATRIC" id="fig|1260221.3.peg.2737"/>
<dbReference type="EMBL" id="FO203526">
    <property type="protein sequence ID" value="CCO58912.1"/>
    <property type="molecule type" value="Genomic_DNA"/>
</dbReference>
<protein>
    <submittedName>
        <fullName evidence="3">Uncharacterized protein</fullName>
    </submittedName>
</protein>
<evidence type="ECO:0000313" key="4">
    <source>
        <dbReference type="Proteomes" id="UP000016895"/>
    </source>
</evidence>
<feature type="transmembrane region" description="Helical" evidence="2">
    <location>
        <begin position="1105"/>
        <end position="1127"/>
    </location>
</feature>
<accession>U4KEB6</accession>
<keyword evidence="4" id="KW-1185">Reference proteome</keyword>
<evidence type="ECO:0000313" key="3">
    <source>
        <dbReference type="EMBL" id="CCO58912.1"/>
    </source>
</evidence>
<feature type="compositionally biased region" description="Polar residues" evidence="1">
    <location>
        <begin position="857"/>
        <end position="875"/>
    </location>
</feature>
<sequence length="1347" mass="153734">MQKKYWIELSFRDEFNEPLSWVSGNLVAGNGEKYPFMLFDDPVVVRDLTAGRYTIELDFDSWVPLVQSRKTRQEGNPSNVKQAWEGAVGVKNNPVNYIFATAGDFLNIEEEEQKLSEQDKQQNPNKIEQFYAFDDHQKGALGSFTIQTNQSYVFEIKGFDAQSEKEKFLVETIGLSHGSEQDFEFYDLTDMTQKSAIESRKITDKTTQSSTIYSWDWKPEVDNANVWLKIDSDETPIKVPLFYDVSSTPERSDEQDFQVCAFLPFTHLPSFDRNKTPQDCIALSRPGYVYLTYGGKFWREIEISTDEKGEMIYRDVHLYQYREGRDKPFRLKERREATGKPIKEIWYPSREAGQPTDVRIAFSEVQWSAARLNYFENDTSELEQRLKPPTFIEKTLDTLPEMRGRQADLENLLPDPSLLVYDLSGEWFQDRYNNIEQNLERSLDDGWFANKQFREETNPFYVERLELYLKYQAIMYLNRKEGYVESEEGVERPDFSMPSSQDVLQDAKSRKLKGILLSDPLFGLRQHTYLINYASLFLMAVSENATHQPHFRSAELVQSFIMQEKFGNEPNQYYKYRNALNTSFSKKYSRTLREAERLSARMAIEDIKTKLEPLLEQDDFYHAARDVNSGDNQDPTLVHVLAGRVLSALSLHSRGIDKIGMPNEDFGNPYIERVERILRNDGSHKLHRVLFPELDEIVEIKGEGDERMVYLKPCVKGIAPYNDGSGFTTLALIAQWADENLLLNIENIKSEELKDALTGEMMGMDNEQGWYGSIRRAVGAINGVFQGYFESLNAVTASMIGTQNTSFLINAYMSPLAMLKHGSPPVFGHINVYEAGQHKLSGVVVGSAEIDAKGAHTQQWGTLQGRSMESQSPTHTNKEIYKRFKDKYELVLSSKEPRENKNTHQNKKSFHPIKKTWLINVAPEDSKLAKMAQDPSYNRAFKELESEGVAGTKLSNTYYKLRLPYAITAVEVFNLHANTEHFKNTLSKDISLYGFASTVSAALDFSITLGHSANLFMGQNTQALQWMNKTHKTPKLLVEKLRFAKEISRLTYVGWLGGLLTSGLALRDSLVSFSENDHDAGVAMGMVAIGSAISSFATLGAKGSLLAALGLWGLGLAFLGGIFYVWLKDSEMERWLKNGPFADYPPESLMQLQDSDIGYRHLVNLLLNFGVNLYSKERFLSNSGVDIPQEALSKIHSNGSTHVIYLRSNLHHILNEDLINQSLYSRESALQEIREVDSGNLYASPKFFPLSAENMAVQYEHNVLDGRLYFVTFTKPVPQTKQQLIPQTYKMFEFSYQRAVTVRAQLKVDEHVFPLPPMDKPIDLTVRNIPHFDNDDIGWLQASSVGI</sequence>
<dbReference type="Proteomes" id="UP000016895">
    <property type="component" value="Chromosome 1"/>
</dbReference>
<proteinExistence type="predicted"/>
<feature type="region of interest" description="Disordered" evidence="1">
    <location>
        <begin position="857"/>
        <end position="877"/>
    </location>
</feature>
<gene>
    <name evidence="3" type="ORF">VIBNI_A2873</name>
</gene>
<organism evidence="3 4">
    <name type="scientific">Vibrio nigripulchritudo</name>
    <dbReference type="NCBI Taxonomy" id="28173"/>
    <lineage>
        <taxon>Bacteria</taxon>
        <taxon>Pseudomonadati</taxon>
        <taxon>Pseudomonadota</taxon>
        <taxon>Gammaproteobacteria</taxon>
        <taxon>Vibrionales</taxon>
        <taxon>Vibrionaceae</taxon>
        <taxon>Vibrio</taxon>
    </lineage>
</organism>
<dbReference type="CDD" id="cd20705">
    <property type="entry name" value="MIX_I"/>
    <property type="match status" value="1"/>
</dbReference>
<dbReference type="STRING" id="28173.VIBNI_A2873"/>
<reference evidence="3 4" key="1">
    <citation type="journal article" date="2013" name="ISME J.">
        <title>Comparative genomics of pathogenic lineages of Vibrio nigripulchritudo identifies virulence-associated traits.</title>
        <authorList>
            <person name="Goudenege D."/>
            <person name="Labreuche Y."/>
            <person name="Krin E."/>
            <person name="Ansquer D."/>
            <person name="Mangenot S."/>
            <person name="Calteau A."/>
            <person name="Medigue C."/>
            <person name="Mazel D."/>
            <person name="Polz M.F."/>
            <person name="Le Roux F."/>
        </authorList>
    </citation>
    <scope>NUCLEOTIDE SEQUENCE [LARGE SCALE GENOMIC DNA]</scope>
    <source>
        <strain evidence="4">SnF1</strain>
    </source>
</reference>
<dbReference type="KEGG" id="vni:VIBNI_A2873"/>